<gene>
    <name evidence="2" type="ORF">O3P69_010310</name>
</gene>
<evidence type="ECO:0000313" key="3">
    <source>
        <dbReference type="Proteomes" id="UP001487740"/>
    </source>
</evidence>
<name>A0AAW0TRY2_SCYPA</name>
<dbReference type="AlphaFoldDB" id="A0AAW0TRY2"/>
<dbReference type="Proteomes" id="UP001487740">
    <property type="component" value="Unassembled WGS sequence"/>
</dbReference>
<feature type="compositionally biased region" description="Gly residues" evidence="1">
    <location>
        <begin position="91"/>
        <end position="106"/>
    </location>
</feature>
<protein>
    <submittedName>
        <fullName evidence="2">Uncharacterized protein</fullName>
    </submittedName>
</protein>
<keyword evidence="3" id="KW-1185">Reference proteome</keyword>
<organism evidence="2 3">
    <name type="scientific">Scylla paramamosain</name>
    <name type="common">Mud crab</name>
    <dbReference type="NCBI Taxonomy" id="85552"/>
    <lineage>
        <taxon>Eukaryota</taxon>
        <taxon>Metazoa</taxon>
        <taxon>Ecdysozoa</taxon>
        <taxon>Arthropoda</taxon>
        <taxon>Crustacea</taxon>
        <taxon>Multicrustacea</taxon>
        <taxon>Malacostraca</taxon>
        <taxon>Eumalacostraca</taxon>
        <taxon>Eucarida</taxon>
        <taxon>Decapoda</taxon>
        <taxon>Pleocyemata</taxon>
        <taxon>Brachyura</taxon>
        <taxon>Eubrachyura</taxon>
        <taxon>Portunoidea</taxon>
        <taxon>Portunidae</taxon>
        <taxon>Portuninae</taxon>
        <taxon>Scylla</taxon>
    </lineage>
</organism>
<evidence type="ECO:0000256" key="1">
    <source>
        <dbReference type="SAM" id="MobiDB-lite"/>
    </source>
</evidence>
<sequence length="106" mass="10788">MVPPAPVEAARGGAERAGVVGRGWAVGGAKGWRHSIRTGQLVVNCTRGVVWGALKEALKEAASDWDRGGETWVRGGGTGWGDEGDEVSWDGGVGMGERVGGGCKAG</sequence>
<proteinExistence type="predicted"/>
<dbReference type="EMBL" id="JARAKH010000025">
    <property type="protein sequence ID" value="KAK8390538.1"/>
    <property type="molecule type" value="Genomic_DNA"/>
</dbReference>
<feature type="region of interest" description="Disordered" evidence="1">
    <location>
        <begin position="65"/>
        <end position="106"/>
    </location>
</feature>
<reference evidence="2 3" key="1">
    <citation type="submission" date="2023-03" db="EMBL/GenBank/DDBJ databases">
        <title>High-quality genome of Scylla paramamosain provides insights in environmental adaptation.</title>
        <authorList>
            <person name="Zhang L."/>
        </authorList>
    </citation>
    <scope>NUCLEOTIDE SEQUENCE [LARGE SCALE GENOMIC DNA]</scope>
    <source>
        <strain evidence="2">LZ_2023a</strain>
        <tissue evidence="2">Muscle</tissue>
    </source>
</reference>
<accession>A0AAW0TRY2</accession>
<evidence type="ECO:0000313" key="2">
    <source>
        <dbReference type="EMBL" id="KAK8390538.1"/>
    </source>
</evidence>
<comment type="caution">
    <text evidence="2">The sequence shown here is derived from an EMBL/GenBank/DDBJ whole genome shotgun (WGS) entry which is preliminary data.</text>
</comment>